<keyword evidence="2" id="KW-0808">Transferase</keyword>
<evidence type="ECO:0000256" key="1">
    <source>
        <dbReference type="ARBA" id="ARBA00009381"/>
    </source>
</evidence>
<dbReference type="InterPro" id="IPR051792">
    <property type="entry name" value="GGT_bact"/>
</dbReference>
<dbReference type="PRINTS" id="PR01210">
    <property type="entry name" value="GGTRANSPTASE"/>
</dbReference>
<keyword evidence="6" id="KW-1185">Reference proteome</keyword>
<sequence>MMKKREDGGIGMKASTAVAIASEAPDTVAAGRQLAEAGGNAVDIAVGAALAATVSEALMCSLGGSAFIQVKLPQQQPELIDGADAMPHIPEAALHSGQKAWQEACIPYGDGISINVGHASVAVPGMLRALELAWQRHGSLPWAEVLAPAVALARSGTTASQTLDMWLGMAGRAVFHQQRESRETFFPDGSTPLRQGDFYKPPHLDQSLELIAREGADALYCGDLGAAFSKEILGNNGYVTRQDLAAYRAEVRQPLLLQSHGYHLALNPPPSIGGAMAGSMVNLYDDLWRQDMSEAERILLVARIQRTMFDLRHREGSAQWNDERAAHILEADWLRRFFHKTFSPNTMHMSVATGDGAVVAITMSNGYGSGISIPGTGIPTNNSLGEPELNPAGYFRIPAGGRLVSNMSPTVVWQDNGMALAMGSPGASRITTTILQGWIRLGFEGMSFEDMVRAPRLHVERINDEFVVQHEPGLDVSLAARHFRLRAFDQPDMYFGALNVAGSDADGRLHALADTRRHGAQFVSEQA</sequence>
<keyword evidence="4" id="KW-0865">Zymogen</keyword>
<keyword evidence="3" id="KW-0378">Hydrolase</keyword>
<dbReference type="Proteomes" id="UP000323708">
    <property type="component" value="Unassembled WGS sequence"/>
</dbReference>
<dbReference type="PANTHER" id="PTHR43199">
    <property type="entry name" value="GLUTATHIONE HYDROLASE"/>
    <property type="match status" value="1"/>
</dbReference>
<dbReference type="SUPFAM" id="SSF56235">
    <property type="entry name" value="N-terminal nucleophile aminohydrolases (Ntn hydrolases)"/>
    <property type="match status" value="1"/>
</dbReference>
<comment type="similarity">
    <text evidence="1">Belongs to the gamma-glutamyltransferase family.</text>
</comment>
<evidence type="ECO:0000313" key="5">
    <source>
        <dbReference type="EMBL" id="KAA1192557.1"/>
    </source>
</evidence>
<dbReference type="Pfam" id="PF01019">
    <property type="entry name" value="G_glu_transpept"/>
    <property type="match status" value="1"/>
</dbReference>
<gene>
    <name evidence="5" type="ORF">F0M18_07760</name>
</gene>
<accession>A0A5B0X1Z1</accession>
<dbReference type="AlphaFoldDB" id="A0A5B0X1Z1"/>
<dbReference type="PANTHER" id="PTHR43199:SF1">
    <property type="entry name" value="GLUTATHIONE HYDROLASE PROENZYME"/>
    <property type="match status" value="1"/>
</dbReference>
<evidence type="ECO:0000256" key="4">
    <source>
        <dbReference type="ARBA" id="ARBA00023145"/>
    </source>
</evidence>
<proteinExistence type="inferred from homology"/>
<dbReference type="GO" id="GO:0016740">
    <property type="term" value="F:transferase activity"/>
    <property type="evidence" value="ECO:0007669"/>
    <property type="project" value="UniProtKB-KW"/>
</dbReference>
<evidence type="ECO:0000313" key="6">
    <source>
        <dbReference type="Proteomes" id="UP000323708"/>
    </source>
</evidence>
<dbReference type="InterPro" id="IPR029055">
    <property type="entry name" value="Ntn_hydrolases_N"/>
</dbReference>
<dbReference type="InterPro" id="IPR043137">
    <property type="entry name" value="GGT_ssub_C"/>
</dbReference>
<organism evidence="5 6">
    <name type="scientific">Pseudohalioglobus sediminis</name>
    <dbReference type="NCBI Taxonomy" id="2606449"/>
    <lineage>
        <taxon>Bacteria</taxon>
        <taxon>Pseudomonadati</taxon>
        <taxon>Pseudomonadota</taxon>
        <taxon>Gammaproteobacteria</taxon>
        <taxon>Cellvibrionales</taxon>
        <taxon>Halieaceae</taxon>
        <taxon>Pseudohalioglobus</taxon>
    </lineage>
</organism>
<name>A0A5B0X1Z1_9GAMM</name>
<evidence type="ECO:0008006" key="7">
    <source>
        <dbReference type="Google" id="ProtNLM"/>
    </source>
</evidence>
<comment type="caution">
    <text evidence="5">The sequence shown here is derived from an EMBL/GenBank/DDBJ whole genome shotgun (WGS) entry which is preliminary data.</text>
</comment>
<reference evidence="5 6" key="1">
    <citation type="submission" date="2019-09" db="EMBL/GenBank/DDBJ databases">
        <authorList>
            <person name="Chen X.-Y."/>
        </authorList>
    </citation>
    <scope>NUCLEOTIDE SEQUENCE [LARGE SCALE GENOMIC DNA]</scope>
    <source>
        <strain evidence="5 6">NY5</strain>
    </source>
</reference>
<evidence type="ECO:0000256" key="3">
    <source>
        <dbReference type="ARBA" id="ARBA00022801"/>
    </source>
</evidence>
<dbReference type="GO" id="GO:0016787">
    <property type="term" value="F:hydrolase activity"/>
    <property type="evidence" value="ECO:0007669"/>
    <property type="project" value="UniProtKB-KW"/>
</dbReference>
<dbReference type="EMBL" id="VTUX01000003">
    <property type="protein sequence ID" value="KAA1192557.1"/>
    <property type="molecule type" value="Genomic_DNA"/>
</dbReference>
<evidence type="ECO:0000256" key="2">
    <source>
        <dbReference type="ARBA" id="ARBA00022679"/>
    </source>
</evidence>
<protein>
    <recommendedName>
        <fullName evidence="7">Gamma-glutamyltransferase</fullName>
    </recommendedName>
</protein>
<dbReference type="Gene3D" id="3.60.20.40">
    <property type="match status" value="1"/>
</dbReference>